<evidence type="ECO:0000313" key="2">
    <source>
        <dbReference type="EMBL" id="KGQ30069.1"/>
    </source>
</evidence>
<dbReference type="InterPro" id="IPR036291">
    <property type="entry name" value="NAD(P)-bd_dom_sf"/>
</dbReference>
<dbReference type="Pfam" id="PF08240">
    <property type="entry name" value="ADH_N"/>
    <property type="match status" value="1"/>
</dbReference>
<evidence type="ECO:0000313" key="3">
    <source>
        <dbReference type="Proteomes" id="UP000030526"/>
    </source>
</evidence>
<proteinExistence type="predicted"/>
<dbReference type="Gene3D" id="3.90.180.10">
    <property type="entry name" value="Medium-chain alcohol dehydrogenases, catalytic domain"/>
    <property type="match status" value="1"/>
</dbReference>
<dbReference type="GO" id="GO:0043957">
    <property type="term" value="F:acryloyl-CoA reductase (NADPH) activity"/>
    <property type="evidence" value="ECO:0007669"/>
    <property type="project" value="TreeGrafter"/>
</dbReference>
<dbReference type="Proteomes" id="UP000030526">
    <property type="component" value="Unassembled WGS sequence"/>
</dbReference>
<evidence type="ECO:0000259" key="1">
    <source>
        <dbReference type="SMART" id="SM00829"/>
    </source>
</evidence>
<dbReference type="InterPro" id="IPR051397">
    <property type="entry name" value="Zn-ADH-like_protein"/>
</dbReference>
<name>A0A0A2XXQ0_9PAST</name>
<dbReference type="PANTHER" id="PTHR43677:SF1">
    <property type="entry name" value="ACRYLYL-COA REDUCTASE ACUI-RELATED"/>
    <property type="match status" value="1"/>
</dbReference>
<feature type="domain" description="Enoyl reductase (ER)" evidence="1">
    <location>
        <begin position="19"/>
        <end position="326"/>
    </location>
</feature>
<dbReference type="SMART" id="SM00829">
    <property type="entry name" value="PKS_ER"/>
    <property type="match status" value="1"/>
</dbReference>
<accession>A0A0A2XXQ0</accession>
<sequence length="329" mass="36239">MKALVLRQSENQPFQAKIENIDSQFFSEAQRQGIKVKVHYSALNYKDALALCGTGRIIKQYPFIPGIDLVGSVAESNDPAFKVGDLVLVTGFGYGELQFGAMAEYTYVQPQHLLKLPITLTEYKAIALGTAGFTAMLCVNALQQAEITPDKGQIIVTGASGGVGSIAVYLLHKLGYSVIAVSGNTDRYQQLLDFGAEKIYDRSHFAQPSRPLEKQQFAGVIDTVGGDILANLISRVQYHGCVACCGLAQSYQLQTTVMPFILRNVRLQGVESVYFPLEKRTAVWQQLAQLIGDDYLQAFTREIPLAEAAEYAKKMLDHQLYGRTIVRVS</sequence>
<dbReference type="AlphaFoldDB" id="A0A0A2XXQ0"/>
<dbReference type="InterPro" id="IPR013154">
    <property type="entry name" value="ADH-like_N"/>
</dbReference>
<dbReference type="RefSeq" id="WP_039084586.1">
    <property type="nucleotide sequence ID" value="NZ_JPXS01000054.1"/>
</dbReference>
<dbReference type="InterPro" id="IPR013149">
    <property type="entry name" value="ADH-like_C"/>
</dbReference>
<dbReference type="EMBL" id="JPXS01000054">
    <property type="protein sequence ID" value="KGQ30069.1"/>
    <property type="molecule type" value="Genomic_DNA"/>
</dbReference>
<organism evidence="2 3">
    <name type="scientific">Gallibacterium anatis</name>
    <dbReference type="NCBI Taxonomy" id="750"/>
    <lineage>
        <taxon>Bacteria</taxon>
        <taxon>Pseudomonadati</taxon>
        <taxon>Pseudomonadota</taxon>
        <taxon>Gammaproteobacteria</taxon>
        <taxon>Pasteurellales</taxon>
        <taxon>Pasteurellaceae</taxon>
        <taxon>Gallibacterium</taxon>
    </lineage>
</organism>
<dbReference type="SUPFAM" id="SSF51735">
    <property type="entry name" value="NAD(P)-binding Rossmann-fold domains"/>
    <property type="match status" value="1"/>
</dbReference>
<dbReference type="InterPro" id="IPR014188">
    <property type="entry name" value="Acrylyl-CoA_reductase_AcuI"/>
</dbReference>
<dbReference type="CDD" id="cd08288">
    <property type="entry name" value="MDR_yhdh"/>
    <property type="match status" value="1"/>
</dbReference>
<dbReference type="Pfam" id="PF00107">
    <property type="entry name" value="ADH_zinc_N"/>
    <property type="match status" value="1"/>
</dbReference>
<comment type="caution">
    <text evidence="2">The sequence shown here is derived from an EMBL/GenBank/DDBJ whole genome shotgun (WGS) entry which is preliminary data.</text>
</comment>
<dbReference type="Gene3D" id="3.40.50.720">
    <property type="entry name" value="NAD(P)-binding Rossmann-like Domain"/>
    <property type="match status" value="1"/>
</dbReference>
<dbReference type="SUPFAM" id="SSF50129">
    <property type="entry name" value="GroES-like"/>
    <property type="match status" value="1"/>
</dbReference>
<reference evidence="2 3" key="1">
    <citation type="submission" date="2014-08" db="EMBL/GenBank/DDBJ databases">
        <title>Chaperone-usher fimbriae in a diverse selection of Gallibacterium genomes.</title>
        <authorList>
            <person name="Kudirkiene E."/>
            <person name="Bager R.J."/>
            <person name="Johnson T.J."/>
            <person name="Bojesen A.M."/>
        </authorList>
    </citation>
    <scope>NUCLEOTIDE SEQUENCE [LARGE SCALE GENOMIC DNA]</scope>
    <source>
        <strain evidence="2 3">20558/3kl.</strain>
    </source>
</reference>
<dbReference type="NCBIfam" id="TIGR02823">
    <property type="entry name" value="oxido_YhdH"/>
    <property type="match status" value="1"/>
</dbReference>
<dbReference type="InterPro" id="IPR020843">
    <property type="entry name" value="ER"/>
</dbReference>
<gene>
    <name evidence="2" type="ORF">JP32_09755</name>
</gene>
<dbReference type="InterPro" id="IPR011032">
    <property type="entry name" value="GroES-like_sf"/>
</dbReference>
<protein>
    <submittedName>
        <fullName evidence="2">Quinone oxidoreductase</fullName>
    </submittedName>
</protein>
<dbReference type="PANTHER" id="PTHR43677">
    <property type="entry name" value="SHORT-CHAIN DEHYDROGENASE/REDUCTASE"/>
    <property type="match status" value="1"/>
</dbReference>